<dbReference type="KEGG" id="vg:54982955"/>
<organism evidence="1 2">
    <name type="scientific">Bordetella phage vB_BbrM_PHB04</name>
    <dbReference type="NCBI Taxonomy" id="2029657"/>
    <lineage>
        <taxon>Viruses</taxon>
        <taxon>Duplodnaviria</taxon>
        <taxon>Heunggongvirae</taxon>
        <taxon>Uroviricota</taxon>
        <taxon>Caudoviricetes</taxon>
        <taxon>Phabquatrovirus</taxon>
        <taxon>Phabquatrovirus PHB04</taxon>
    </lineage>
</organism>
<dbReference type="EMBL" id="MF663786">
    <property type="protein sequence ID" value="ATI15699.1"/>
    <property type="molecule type" value="Genomic_DNA"/>
</dbReference>
<sequence>MTKQHKQPCRACPWRRDNQAPGWLGNSTPGEFLQQSDAGIRMPCHEAVDYERADWEQQAAEAPQCAGRAIHLSNRCQHVEPGILKLPADHKLVFTRPHEFIAHHTNVDPATLEQTMIFDLYNL</sequence>
<accession>A0A291L9Z1</accession>
<evidence type="ECO:0000313" key="1">
    <source>
        <dbReference type="EMBL" id="ATI15699.1"/>
    </source>
</evidence>
<dbReference type="Proteomes" id="UP000228765">
    <property type="component" value="Segment"/>
</dbReference>
<proteinExistence type="predicted"/>
<evidence type="ECO:0000313" key="2">
    <source>
        <dbReference type="Proteomes" id="UP000228765"/>
    </source>
</evidence>
<name>A0A291L9Z1_9CAUD</name>
<keyword evidence="2" id="KW-1185">Reference proteome</keyword>
<reference evidence="1 2" key="1">
    <citation type="submission" date="2017-08" db="EMBL/GenBank/DDBJ databases">
        <title>Complete genome sequence of a novel bacteriophage infecting Bordetella bronchiseptica.</title>
        <authorList>
            <person name="Chen Y."/>
            <person name="Song J."/>
            <person name="Wu B."/>
        </authorList>
    </citation>
    <scope>NUCLEOTIDE SEQUENCE [LARGE SCALE GENOMIC DNA]</scope>
</reference>
<protein>
    <submittedName>
        <fullName evidence="1">Uncharacterized protein</fullName>
    </submittedName>
</protein>
<dbReference type="GeneID" id="54982955"/>
<dbReference type="RefSeq" id="YP_009792747.1">
    <property type="nucleotide sequence ID" value="NC_047861.1"/>
</dbReference>